<gene>
    <name evidence="2" type="ORF">GALL_234070</name>
</gene>
<reference evidence="2" key="1">
    <citation type="submission" date="2016-10" db="EMBL/GenBank/DDBJ databases">
        <title>Sequence of Gallionella enrichment culture.</title>
        <authorList>
            <person name="Poehlein A."/>
            <person name="Muehling M."/>
            <person name="Daniel R."/>
        </authorList>
    </citation>
    <scope>NUCLEOTIDE SEQUENCE</scope>
</reference>
<proteinExistence type="predicted"/>
<feature type="compositionally biased region" description="Polar residues" evidence="1">
    <location>
        <begin position="75"/>
        <end position="90"/>
    </location>
</feature>
<name>A0A1J5RYS0_9ZZZZ</name>
<sequence>MSEAPQDPLEFLKSMWGSMGFPLPGMVTPTLDVGELDKRITDLKAVENWLKMNLGMLQISIQGLEMQRATLATMQAMGSSDGSESGTAPSVANPGLWPWNFVPPAAGATPPPKEKE</sequence>
<dbReference type="InterPro" id="IPR050026">
    <property type="entry name" value="PHA_gran_PhaM_N"/>
</dbReference>
<evidence type="ECO:0000313" key="2">
    <source>
        <dbReference type="EMBL" id="OIQ94651.1"/>
    </source>
</evidence>
<feature type="region of interest" description="Disordered" evidence="1">
    <location>
        <begin position="75"/>
        <end position="116"/>
    </location>
</feature>
<dbReference type="AlphaFoldDB" id="A0A1J5RYS0"/>
<dbReference type="EMBL" id="MLJW01000182">
    <property type="protein sequence ID" value="OIQ94651.1"/>
    <property type="molecule type" value="Genomic_DNA"/>
</dbReference>
<accession>A0A1J5RYS0</accession>
<organism evidence="2">
    <name type="scientific">mine drainage metagenome</name>
    <dbReference type="NCBI Taxonomy" id="410659"/>
    <lineage>
        <taxon>unclassified sequences</taxon>
        <taxon>metagenomes</taxon>
        <taxon>ecological metagenomes</taxon>
    </lineage>
</organism>
<comment type="caution">
    <text evidence="2">The sequence shown here is derived from an EMBL/GenBank/DDBJ whole genome shotgun (WGS) entry which is preliminary data.</text>
</comment>
<dbReference type="NCBIfam" id="NF043076">
    <property type="entry name" value="PHA_gran_PhaM"/>
    <property type="match status" value="1"/>
</dbReference>
<evidence type="ECO:0000256" key="1">
    <source>
        <dbReference type="SAM" id="MobiDB-lite"/>
    </source>
</evidence>
<protein>
    <submittedName>
        <fullName evidence="2">Uncharacterized protein</fullName>
    </submittedName>
</protein>